<dbReference type="STRING" id="2070753.A0A3A2Z3B4"/>
<dbReference type="InterPro" id="IPR019775">
    <property type="entry name" value="WD40_repeat_CS"/>
</dbReference>
<accession>A0A3A2Z3B4</accession>
<dbReference type="Gene3D" id="2.130.10.10">
    <property type="entry name" value="YVTN repeat-like/Quinoprotein amine dehydrogenase"/>
    <property type="match status" value="2"/>
</dbReference>
<keyword evidence="2" id="KW-0963">Cytoplasm</keyword>
<evidence type="ECO:0000256" key="1">
    <source>
        <dbReference type="ARBA" id="ARBA00004496"/>
    </source>
</evidence>
<dbReference type="InterPro" id="IPR020472">
    <property type="entry name" value="WD40_PAC1"/>
</dbReference>
<proteinExistence type="inferred from homology"/>
<dbReference type="PROSITE" id="PS50294">
    <property type="entry name" value="WD_REPEATS_REGION"/>
    <property type="match status" value="2"/>
</dbReference>
<dbReference type="GO" id="GO:0071013">
    <property type="term" value="C:catalytic step 2 spliceosome"/>
    <property type="evidence" value="ECO:0007669"/>
    <property type="project" value="TreeGrafter"/>
</dbReference>
<feature type="repeat" description="WD" evidence="6">
    <location>
        <begin position="91"/>
        <end position="133"/>
    </location>
</feature>
<dbReference type="SUPFAM" id="SSF50978">
    <property type="entry name" value="WD40 repeat-like"/>
    <property type="match status" value="1"/>
</dbReference>
<sequence>PVNAITFSSYPGTYILTGSSDRSIHLSRAIPSNTTPNAPVETTSPIQKYEAHGYSVLDVAVAADNSRFTSVGGDRLVFLWDVEQGVTVRRWGGHSSRIEAVQFAGEGDGVVVSGSADTTVNLWDARSSSNKPIQSLTEATDTVSSLHVHMPTYSIVSGSYDGRVRVYDIRTGRTTIDVLAHPVTSVRCSGDGNALLVSTLDSRIRMLDRADGRLLKAFGSESENDAVPQAMAKRRYRNNDLRIRSVFAKGDGVVLSGGEADKNDTTSQAGVFAWDVLSGDVVGSVNAGDRIKAVSCVAWNEKEKCWAGGCSDGSVKVYR</sequence>
<dbReference type="GO" id="GO:0005737">
    <property type="term" value="C:cytoplasm"/>
    <property type="evidence" value="ECO:0007669"/>
    <property type="project" value="UniProtKB-SubCell"/>
</dbReference>
<dbReference type="Pfam" id="PF00400">
    <property type="entry name" value="WD40"/>
    <property type="match status" value="5"/>
</dbReference>
<evidence type="ECO:0000256" key="3">
    <source>
        <dbReference type="ARBA" id="ARBA00022574"/>
    </source>
</evidence>
<comment type="caution">
    <text evidence="7">The sequence shown here is derived from an EMBL/GenBank/DDBJ whole genome shotgun (WGS) entry which is preliminary data.</text>
</comment>
<dbReference type="PROSITE" id="PS50082">
    <property type="entry name" value="WD_REPEATS_2"/>
    <property type="match status" value="3"/>
</dbReference>
<dbReference type="EMBL" id="MVGC01000873">
    <property type="protein sequence ID" value="RJE17519.1"/>
    <property type="molecule type" value="Genomic_DNA"/>
</dbReference>
<evidence type="ECO:0000256" key="5">
    <source>
        <dbReference type="ARBA" id="ARBA00038145"/>
    </source>
</evidence>
<gene>
    <name evidence="7" type="ORF">PHISCL_10145</name>
</gene>
<evidence type="ECO:0000256" key="4">
    <source>
        <dbReference type="ARBA" id="ARBA00022737"/>
    </source>
</evidence>
<name>A0A3A2Z3B4_9EURO</name>
<keyword evidence="3 6" id="KW-0853">WD repeat</keyword>
<dbReference type="Proteomes" id="UP000266188">
    <property type="component" value="Unassembled WGS sequence"/>
</dbReference>
<evidence type="ECO:0000256" key="2">
    <source>
        <dbReference type="ARBA" id="ARBA00022490"/>
    </source>
</evidence>
<evidence type="ECO:0000256" key="6">
    <source>
        <dbReference type="PROSITE-ProRule" id="PRU00221"/>
    </source>
</evidence>
<dbReference type="SMART" id="SM00320">
    <property type="entry name" value="WD40"/>
    <property type="match status" value="5"/>
</dbReference>
<protein>
    <submittedName>
        <fullName evidence="7">WD repeat protein</fullName>
    </submittedName>
</protein>
<evidence type="ECO:0000313" key="7">
    <source>
        <dbReference type="EMBL" id="RJE17519.1"/>
    </source>
</evidence>
<dbReference type="OrthoDB" id="71437at2759"/>
<dbReference type="InterPro" id="IPR051980">
    <property type="entry name" value="WD_repeat_MORG1"/>
</dbReference>
<keyword evidence="8" id="KW-1185">Reference proteome</keyword>
<dbReference type="InterPro" id="IPR036322">
    <property type="entry name" value="WD40_repeat_dom_sf"/>
</dbReference>
<dbReference type="PANTHER" id="PTHR22842:SF3">
    <property type="entry name" value="WD REPEAT DOMAIN-CONTAINING PROTEIN 83"/>
    <property type="match status" value="1"/>
</dbReference>
<dbReference type="PROSITE" id="PS00678">
    <property type="entry name" value="WD_REPEATS_1"/>
    <property type="match status" value="1"/>
</dbReference>
<reference evidence="8" key="1">
    <citation type="submission" date="2017-02" db="EMBL/GenBank/DDBJ databases">
        <authorList>
            <person name="Tafer H."/>
            <person name="Lopandic K."/>
        </authorList>
    </citation>
    <scope>NUCLEOTIDE SEQUENCE [LARGE SCALE GENOMIC DNA]</scope>
    <source>
        <strain evidence="8">CBS 366.77</strain>
    </source>
</reference>
<dbReference type="GO" id="GO:0000398">
    <property type="term" value="P:mRNA splicing, via spliceosome"/>
    <property type="evidence" value="ECO:0007669"/>
    <property type="project" value="TreeGrafter"/>
</dbReference>
<dbReference type="PRINTS" id="PR00320">
    <property type="entry name" value="GPROTEINBRPT"/>
</dbReference>
<feature type="repeat" description="WD" evidence="6">
    <location>
        <begin position="136"/>
        <end position="177"/>
    </location>
</feature>
<dbReference type="AlphaFoldDB" id="A0A3A2Z3B4"/>
<comment type="similarity">
    <text evidence="5">Belongs to the WD repeat MORG1 family.</text>
</comment>
<evidence type="ECO:0000313" key="8">
    <source>
        <dbReference type="Proteomes" id="UP000266188"/>
    </source>
</evidence>
<comment type="subcellular location">
    <subcellularLocation>
        <location evidence="1">Cytoplasm</location>
    </subcellularLocation>
</comment>
<organism evidence="7 8">
    <name type="scientific">Aspergillus sclerotialis</name>
    <dbReference type="NCBI Taxonomy" id="2070753"/>
    <lineage>
        <taxon>Eukaryota</taxon>
        <taxon>Fungi</taxon>
        <taxon>Dikarya</taxon>
        <taxon>Ascomycota</taxon>
        <taxon>Pezizomycotina</taxon>
        <taxon>Eurotiomycetes</taxon>
        <taxon>Eurotiomycetidae</taxon>
        <taxon>Eurotiales</taxon>
        <taxon>Aspergillaceae</taxon>
        <taxon>Aspergillus</taxon>
        <taxon>Aspergillus subgen. Polypaecilum</taxon>
    </lineage>
</organism>
<keyword evidence="4" id="KW-0677">Repeat</keyword>
<dbReference type="PANTHER" id="PTHR22842">
    <property type="entry name" value="WD40 REPEAT PROTEIN"/>
    <property type="match status" value="1"/>
</dbReference>
<dbReference type="InterPro" id="IPR015943">
    <property type="entry name" value="WD40/YVTN_repeat-like_dom_sf"/>
</dbReference>
<dbReference type="InterPro" id="IPR001680">
    <property type="entry name" value="WD40_rpt"/>
</dbReference>
<feature type="non-terminal residue" evidence="7">
    <location>
        <position position="1"/>
    </location>
</feature>
<feature type="repeat" description="WD" evidence="6">
    <location>
        <begin position="49"/>
        <end position="90"/>
    </location>
</feature>